<dbReference type="GO" id="GO:0006261">
    <property type="term" value="P:DNA-templated DNA replication"/>
    <property type="evidence" value="ECO:0007669"/>
    <property type="project" value="TreeGrafter"/>
</dbReference>
<keyword evidence="3" id="KW-0067">ATP-binding</keyword>
<dbReference type="PANTHER" id="PTHR11669">
    <property type="entry name" value="REPLICATION FACTOR C / DNA POLYMERASE III GAMMA-TAU SUBUNIT"/>
    <property type="match status" value="1"/>
</dbReference>
<dbReference type="InterPro" id="IPR003959">
    <property type="entry name" value="ATPase_AAA_core"/>
</dbReference>
<dbReference type="Pfam" id="PF00004">
    <property type="entry name" value="AAA"/>
    <property type="match status" value="1"/>
</dbReference>
<dbReference type="PANTHER" id="PTHR11669:SF20">
    <property type="entry name" value="REPLICATION FACTOR C SUBUNIT 4"/>
    <property type="match status" value="1"/>
</dbReference>
<gene>
    <name evidence="5" type="ORF">METZ01_LOCUS92812</name>
</gene>
<dbReference type="InterPro" id="IPR027417">
    <property type="entry name" value="P-loop_NTPase"/>
</dbReference>
<proteinExistence type="predicted"/>
<keyword evidence="1" id="KW-0235">DNA replication</keyword>
<dbReference type="GO" id="GO:0016887">
    <property type="term" value="F:ATP hydrolysis activity"/>
    <property type="evidence" value="ECO:0007669"/>
    <property type="project" value="InterPro"/>
</dbReference>
<dbReference type="GO" id="GO:0005524">
    <property type="term" value="F:ATP binding"/>
    <property type="evidence" value="ECO:0007669"/>
    <property type="project" value="UniProtKB-KW"/>
</dbReference>
<dbReference type="GO" id="GO:0005663">
    <property type="term" value="C:DNA replication factor C complex"/>
    <property type="evidence" value="ECO:0007669"/>
    <property type="project" value="TreeGrafter"/>
</dbReference>
<evidence type="ECO:0000259" key="4">
    <source>
        <dbReference type="Pfam" id="PF00004"/>
    </source>
</evidence>
<dbReference type="InterPro" id="IPR050238">
    <property type="entry name" value="DNA_Rep/Repair_Clamp_Loader"/>
</dbReference>
<sequence length="82" mass="9129">METFLWVEKYRPTTVDACILPKSLKKTFSEFVKDKHIPNLILSGGPGVGKTTVAKAMVEEINATWMMINGSEESGIDVLRTK</sequence>
<keyword evidence="2" id="KW-0547">Nucleotide-binding</keyword>
<evidence type="ECO:0000256" key="3">
    <source>
        <dbReference type="ARBA" id="ARBA00022840"/>
    </source>
</evidence>
<dbReference type="GO" id="GO:0006281">
    <property type="term" value="P:DNA repair"/>
    <property type="evidence" value="ECO:0007669"/>
    <property type="project" value="TreeGrafter"/>
</dbReference>
<evidence type="ECO:0000313" key="5">
    <source>
        <dbReference type="EMBL" id="SVA39958.1"/>
    </source>
</evidence>
<organism evidence="5">
    <name type="scientific">marine metagenome</name>
    <dbReference type="NCBI Taxonomy" id="408172"/>
    <lineage>
        <taxon>unclassified sequences</taxon>
        <taxon>metagenomes</taxon>
        <taxon>ecological metagenomes</taxon>
    </lineage>
</organism>
<dbReference type="GO" id="GO:0003689">
    <property type="term" value="F:DNA clamp loader activity"/>
    <property type="evidence" value="ECO:0007669"/>
    <property type="project" value="TreeGrafter"/>
</dbReference>
<feature type="domain" description="ATPase AAA-type core" evidence="4">
    <location>
        <begin position="40"/>
        <end position="72"/>
    </location>
</feature>
<dbReference type="SUPFAM" id="SSF52540">
    <property type="entry name" value="P-loop containing nucleoside triphosphate hydrolases"/>
    <property type="match status" value="1"/>
</dbReference>
<evidence type="ECO:0000256" key="1">
    <source>
        <dbReference type="ARBA" id="ARBA00022705"/>
    </source>
</evidence>
<feature type="non-terminal residue" evidence="5">
    <location>
        <position position="82"/>
    </location>
</feature>
<dbReference type="Gene3D" id="3.40.50.300">
    <property type="entry name" value="P-loop containing nucleotide triphosphate hydrolases"/>
    <property type="match status" value="1"/>
</dbReference>
<dbReference type="AlphaFoldDB" id="A0A381VJJ4"/>
<evidence type="ECO:0000256" key="2">
    <source>
        <dbReference type="ARBA" id="ARBA00022741"/>
    </source>
</evidence>
<accession>A0A381VJJ4</accession>
<dbReference type="EMBL" id="UINC01008891">
    <property type="protein sequence ID" value="SVA39958.1"/>
    <property type="molecule type" value="Genomic_DNA"/>
</dbReference>
<protein>
    <recommendedName>
        <fullName evidence="4">ATPase AAA-type core domain-containing protein</fullName>
    </recommendedName>
</protein>
<reference evidence="5" key="1">
    <citation type="submission" date="2018-05" db="EMBL/GenBank/DDBJ databases">
        <authorList>
            <person name="Lanie J.A."/>
            <person name="Ng W.-L."/>
            <person name="Kazmierczak K.M."/>
            <person name="Andrzejewski T.M."/>
            <person name="Davidsen T.M."/>
            <person name="Wayne K.J."/>
            <person name="Tettelin H."/>
            <person name="Glass J.I."/>
            <person name="Rusch D."/>
            <person name="Podicherti R."/>
            <person name="Tsui H.-C.T."/>
            <person name="Winkler M.E."/>
        </authorList>
    </citation>
    <scope>NUCLEOTIDE SEQUENCE</scope>
</reference>
<name>A0A381VJJ4_9ZZZZ</name>